<dbReference type="OMA" id="YIIHCPT"/>
<dbReference type="STRING" id="983966.A0A1E4S245"/>
<evidence type="ECO:0000313" key="2">
    <source>
        <dbReference type="EMBL" id="ODV73594.1"/>
    </source>
</evidence>
<accession>A0A1E4S245</accession>
<dbReference type="SMART" id="SM00506">
    <property type="entry name" value="A1pp"/>
    <property type="match status" value="1"/>
</dbReference>
<organism evidence="2 3">
    <name type="scientific">Cyberlindnera jadinii (strain ATCC 18201 / CBS 1600 / BCRC 20928 / JCM 3617 / NBRC 0987 / NRRL Y-1542)</name>
    <name type="common">Torula yeast</name>
    <name type="synonym">Candida utilis</name>
    <dbReference type="NCBI Taxonomy" id="983966"/>
    <lineage>
        <taxon>Eukaryota</taxon>
        <taxon>Fungi</taxon>
        <taxon>Dikarya</taxon>
        <taxon>Ascomycota</taxon>
        <taxon>Saccharomycotina</taxon>
        <taxon>Saccharomycetes</taxon>
        <taxon>Phaffomycetales</taxon>
        <taxon>Phaffomycetaceae</taxon>
        <taxon>Cyberlindnera</taxon>
    </lineage>
</organism>
<evidence type="ECO:0000259" key="1">
    <source>
        <dbReference type="PROSITE" id="PS51154"/>
    </source>
</evidence>
<protein>
    <submittedName>
        <fullName evidence="2">Macro domain-like protein</fullName>
    </submittedName>
</protein>
<name>A0A1E4S245_CYBJN</name>
<gene>
    <name evidence="2" type="ORF">CYBJADRAFT_167623</name>
</gene>
<dbReference type="EMBL" id="KV453930">
    <property type="protein sequence ID" value="ODV73594.1"/>
    <property type="molecule type" value="Genomic_DNA"/>
</dbReference>
<dbReference type="SUPFAM" id="SSF52949">
    <property type="entry name" value="Macro domain-like"/>
    <property type="match status" value="1"/>
</dbReference>
<dbReference type="InterPro" id="IPR002589">
    <property type="entry name" value="Macro_dom"/>
</dbReference>
<dbReference type="InterPro" id="IPR043472">
    <property type="entry name" value="Macro_dom-like"/>
</dbReference>
<feature type="domain" description="Macro" evidence="1">
    <location>
        <begin position="26"/>
        <end position="253"/>
    </location>
</feature>
<keyword evidence="3" id="KW-1185">Reference proteome</keyword>
<reference evidence="2 3" key="1">
    <citation type="journal article" date="2016" name="Proc. Natl. Acad. Sci. U.S.A.">
        <title>Comparative genomics of biotechnologically important yeasts.</title>
        <authorList>
            <person name="Riley R."/>
            <person name="Haridas S."/>
            <person name="Wolfe K.H."/>
            <person name="Lopes M.R."/>
            <person name="Hittinger C.T."/>
            <person name="Goeker M."/>
            <person name="Salamov A.A."/>
            <person name="Wisecaver J.H."/>
            <person name="Long T.M."/>
            <person name="Calvey C.H."/>
            <person name="Aerts A.L."/>
            <person name="Barry K.W."/>
            <person name="Choi C."/>
            <person name="Clum A."/>
            <person name="Coughlan A.Y."/>
            <person name="Deshpande S."/>
            <person name="Douglass A.P."/>
            <person name="Hanson S.J."/>
            <person name="Klenk H.-P."/>
            <person name="LaButti K.M."/>
            <person name="Lapidus A."/>
            <person name="Lindquist E.A."/>
            <person name="Lipzen A.M."/>
            <person name="Meier-Kolthoff J.P."/>
            <person name="Ohm R.A."/>
            <person name="Otillar R.P."/>
            <person name="Pangilinan J.L."/>
            <person name="Peng Y."/>
            <person name="Rokas A."/>
            <person name="Rosa C.A."/>
            <person name="Scheuner C."/>
            <person name="Sibirny A.A."/>
            <person name="Slot J.C."/>
            <person name="Stielow J.B."/>
            <person name="Sun H."/>
            <person name="Kurtzman C.P."/>
            <person name="Blackwell M."/>
            <person name="Grigoriev I.V."/>
            <person name="Jeffries T.W."/>
        </authorList>
    </citation>
    <scope>NUCLEOTIDE SEQUENCE [LARGE SCALE GENOMIC DNA]</scope>
    <source>
        <strain evidence="3">ATCC 18201 / CBS 1600 / BCRC 20928 / JCM 3617 / NBRC 0987 / NRRL Y-1542</strain>
    </source>
</reference>
<evidence type="ECO:0000313" key="3">
    <source>
        <dbReference type="Proteomes" id="UP000094389"/>
    </source>
</evidence>
<dbReference type="RefSeq" id="XP_020070633.1">
    <property type="nucleotide sequence ID" value="XM_020214999.1"/>
</dbReference>
<sequence>MRVILIDRSPVLCHHWSTQIKKFLQAKCPLEFQGRSVSLEVCNKDIGELQVTGTTAVVVTPGNSAGLMGGGIDMAIRDCFVGVNSSSETVQNYVLNKLQYYKPPGSPTVIHFDDEMIRGSIALESWNCRQLIHLPTMRVPEKIRETSKEFHKSLFDWTWNALSVLTNKVDALVIPGLGTGFGAAPLDICANTMVAAIAIHYAKDFTPMEKTVLIYKFLGEDYRKLDIPTLLDHNLDYDPSQGLDQLFAHTTTQ</sequence>
<dbReference type="InterPro" id="IPR028071">
    <property type="entry name" value="Macro-like_dom"/>
</dbReference>
<dbReference type="GeneID" id="30989395"/>
<dbReference type="Pfam" id="PF14519">
    <property type="entry name" value="Macro_2"/>
    <property type="match status" value="1"/>
</dbReference>
<dbReference type="Gene3D" id="3.40.220.10">
    <property type="entry name" value="Leucine Aminopeptidase, subunit E, domain 1"/>
    <property type="match status" value="1"/>
</dbReference>
<proteinExistence type="predicted"/>
<dbReference type="OrthoDB" id="3974925at2759"/>
<dbReference type="Proteomes" id="UP000094389">
    <property type="component" value="Unassembled WGS sequence"/>
</dbReference>
<dbReference type="PROSITE" id="PS51154">
    <property type="entry name" value="MACRO"/>
    <property type="match status" value="1"/>
</dbReference>
<dbReference type="AlphaFoldDB" id="A0A1E4S245"/>